<comment type="similarity">
    <text evidence="1">Belongs to the UPF0161 family.</text>
</comment>
<dbReference type="HAMAP" id="MF_00386">
    <property type="entry name" value="UPF0161_YidD"/>
    <property type="match status" value="1"/>
</dbReference>
<dbReference type="RefSeq" id="WP_005526836.1">
    <property type="nucleotide sequence ID" value="NZ_CAJPQJ010000022.1"/>
</dbReference>
<dbReference type="PANTHER" id="PTHR33383:SF1">
    <property type="entry name" value="MEMBRANE PROTEIN INSERTION EFFICIENCY FACTOR-RELATED"/>
    <property type="match status" value="1"/>
</dbReference>
<keyword evidence="1" id="KW-1003">Cell membrane</keyword>
<dbReference type="InterPro" id="IPR002696">
    <property type="entry name" value="Membr_insert_effic_factor_YidD"/>
</dbReference>
<evidence type="ECO:0000256" key="1">
    <source>
        <dbReference type="HAMAP-Rule" id="MF_00386"/>
    </source>
</evidence>
<comment type="function">
    <text evidence="1">Could be involved in insertion of integral membrane proteins into the membrane.</text>
</comment>
<evidence type="ECO:0000313" key="2">
    <source>
        <dbReference type="EMBL" id="SPW24466.1"/>
    </source>
</evidence>
<reference evidence="2 3" key="1">
    <citation type="submission" date="2018-06" db="EMBL/GenBank/DDBJ databases">
        <authorList>
            <consortium name="Pathogen Informatics"/>
            <person name="Doyle S."/>
        </authorList>
    </citation>
    <scope>NUCLEOTIDE SEQUENCE [LARGE SCALE GENOMIC DNA]</scope>
    <source>
        <strain evidence="2 3">NCTC10254</strain>
    </source>
</reference>
<sequence length="95" mass="10259">MCSEHSQKSVSVNVSPAARLLIAAGHFYQHYLSGLKGGPSCRFEPTCSSYAITAVRVHGALKGIVLALVRLSKCGPWHPGGFDPVPQTTLYQFEE</sequence>
<dbReference type="PANTHER" id="PTHR33383">
    <property type="entry name" value="MEMBRANE PROTEIN INSERTION EFFICIENCY FACTOR-RELATED"/>
    <property type="match status" value="1"/>
</dbReference>
<accession>A0A6H9XLU1</accession>
<dbReference type="SMART" id="SM01234">
    <property type="entry name" value="Haemolytic"/>
    <property type="match status" value="1"/>
</dbReference>
<name>A0A6H9XLU1_9CORY</name>
<dbReference type="Proteomes" id="UP000249886">
    <property type="component" value="Unassembled WGS sequence"/>
</dbReference>
<evidence type="ECO:0000313" key="3">
    <source>
        <dbReference type="Proteomes" id="UP000249886"/>
    </source>
</evidence>
<comment type="caution">
    <text evidence="2">The sequence shown here is derived from an EMBL/GenBank/DDBJ whole genome shotgun (WGS) entry which is preliminary data.</text>
</comment>
<gene>
    <name evidence="2" type="primary">yidD</name>
    <name evidence="2" type="ORF">NCTC10254_00847</name>
</gene>
<dbReference type="GeneID" id="84574717"/>
<dbReference type="EMBL" id="UARK01000001">
    <property type="protein sequence ID" value="SPW24466.1"/>
    <property type="molecule type" value="Genomic_DNA"/>
</dbReference>
<dbReference type="Pfam" id="PF01809">
    <property type="entry name" value="YidD"/>
    <property type="match status" value="1"/>
</dbReference>
<keyword evidence="1" id="KW-0472">Membrane</keyword>
<protein>
    <recommendedName>
        <fullName evidence="1">Putative membrane protein insertion efficiency factor</fullName>
    </recommendedName>
</protein>
<dbReference type="AlphaFoldDB" id="A0A6H9XLU1"/>
<dbReference type="GO" id="GO:0005886">
    <property type="term" value="C:plasma membrane"/>
    <property type="evidence" value="ECO:0007669"/>
    <property type="project" value="UniProtKB-SubCell"/>
</dbReference>
<comment type="subcellular location">
    <subcellularLocation>
        <location evidence="1">Cell membrane</location>
        <topology evidence="1">Peripheral membrane protein</topology>
        <orientation evidence="1">Cytoplasmic side</orientation>
    </subcellularLocation>
</comment>
<organism evidence="2 3">
    <name type="scientific">Corynebacterium matruchotii</name>
    <dbReference type="NCBI Taxonomy" id="43768"/>
    <lineage>
        <taxon>Bacteria</taxon>
        <taxon>Bacillati</taxon>
        <taxon>Actinomycetota</taxon>
        <taxon>Actinomycetes</taxon>
        <taxon>Mycobacteriales</taxon>
        <taxon>Corynebacteriaceae</taxon>
        <taxon>Corynebacterium</taxon>
    </lineage>
</organism>
<dbReference type="NCBIfam" id="TIGR00278">
    <property type="entry name" value="membrane protein insertion efficiency factor YidD"/>
    <property type="match status" value="1"/>
</dbReference>
<proteinExistence type="inferred from homology"/>